<sequence>MLSEDPFSRVACETMVTTGLAIVAGEITTRTYVDIPGVVRDTVKEIGYTRAKYGFDYETCGVMTSIDKQSPDIAQGVDTGG</sequence>
<comment type="caution">
    <text evidence="3">The sequence shown here is derived from an EMBL/GenBank/DDBJ whole genome shotgun (WGS) entry which is preliminary data.</text>
</comment>
<dbReference type="GO" id="GO:0005524">
    <property type="term" value="F:ATP binding"/>
    <property type="evidence" value="ECO:0007669"/>
    <property type="project" value="InterPro"/>
</dbReference>
<feature type="non-terminal residue" evidence="3">
    <location>
        <position position="1"/>
    </location>
</feature>
<dbReference type="EC" id="2.5.1.6" evidence="3"/>
<dbReference type="PANTHER" id="PTHR11964">
    <property type="entry name" value="S-ADENOSYLMETHIONINE SYNTHETASE"/>
    <property type="match status" value="1"/>
</dbReference>
<organism evidence="3 4">
    <name type="scientific">Flexistipes sinusarabici</name>
    <dbReference type="NCBI Taxonomy" id="2352"/>
    <lineage>
        <taxon>Bacteria</taxon>
        <taxon>Pseudomonadati</taxon>
        <taxon>Deferribacterota</taxon>
        <taxon>Deferribacteres</taxon>
        <taxon>Deferribacterales</taxon>
        <taxon>Flexistipitaceae</taxon>
        <taxon>Flexistipes</taxon>
    </lineage>
</organism>
<dbReference type="EMBL" id="DPPF01000130">
    <property type="protein sequence ID" value="HCW93320.1"/>
    <property type="molecule type" value="Genomic_DNA"/>
</dbReference>
<dbReference type="InterPro" id="IPR022628">
    <property type="entry name" value="S-AdoMet_synt_N"/>
</dbReference>
<keyword evidence="3" id="KW-0808">Transferase</keyword>
<dbReference type="Proteomes" id="UP000262325">
    <property type="component" value="Unassembled WGS sequence"/>
</dbReference>
<evidence type="ECO:0000313" key="3">
    <source>
        <dbReference type="EMBL" id="HCW93320.1"/>
    </source>
</evidence>
<proteinExistence type="predicted"/>
<reference evidence="3 4" key="1">
    <citation type="journal article" date="2018" name="Nat. Biotechnol.">
        <title>A standardized bacterial taxonomy based on genome phylogeny substantially revises the tree of life.</title>
        <authorList>
            <person name="Parks D.H."/>
            <person name="Chuvochina M."/>
            <person name="Waite D.W."/>
            <person name="Rinke C."/>
            <person name="Skarshewski A."/>
            <person name="Chaumeil P.A."/>
            <person name="Hugenholtz P."/>
        </authorList>
    </citation>
    <scope>NUCLEOTIDE SEQUENCE [LARGE SCALE GENOMIC DNA]</scope>
    <source>
        <strain evidence="3">UBA8672</strain>
    </source>
</reference>
<name>A0A3D5QCC8_FLESI</name>
<feature type="domain" description="S-adenosylmethionine synthetase N-terminal" evidence="2">
    <location>
        <begin position="1"/>
        <end position="71"/>
    </location>
</feature>
<dbReference type="InterPro" id="IPR022636">
    <property type="entry name" value="S-AdoMet_synthetase_sfam"/>
</dbReference>
<dbReference type="Gene3D" id="3.30.300.10">
    <property type="match status" value="1"/>
</dbReference>
<dbReference type="GO" id="GO:0046872">
    <property type="term" value="F:metal ion binding"/>
    <property type="evidence" value="ECO:0007669"/>
    <property type="project" value="UniProtKB-KW"/>
</dbReference>
<dbReference type="Pfam" id="PF00438">
    <property type="entry name" value="S-AdoMet_synt_N"/>
    <property type="match status" value="1"/>
</dbReference>
<feature type="non-terminal residue" evidence="3">
    <location>
        <position position="81"/>
    </location>
</feature>
<keyword evidence="1" id="KW-0479">Metal-binding</keyword>
<dbReference type="GO" id="GO:0004478">
    <property type="term" value="F:methionine adenosyltransferase activity"/>
    <property type="evidence" value="ECO:0007669"/>
    <property type="project" value="UniProtKB-EC"/>
</dbReference>
<dbReference type="AlphaFoldDB" id="A0A3D5QCC8"/>
<protein>
    <submittedName>
        <fullName evidence="3">Methionine adenosyltransferase</fullName>
        <ecNumber evidence="3">2.5.1.6</ecNumber>
    </submittedName>
</protein>
<accession>A0A3D5QCC8</accession>
<dbReference type="GO" id="GO:0006556">
    <property type="term" value="P:S-adenosylmethionine biosynthetic process"/>
    <property type="evidence" value="ECO:0007669"/>
    <property type="project" value="InterPro"/>
</dbReference>
<evidence type="ECO:0000313" key="4">
    <source>
        <dbReference type="Proteomes" id="UP000262325"/>
    </source>
</evidence>
<gene>
    <name evidence="3" type="ORF">DHM44_06535</name>
</gene>
<evidence type="ECO:0000256" key="1">
    <source>
        <dbReference type="ARBA" id="ARBA00022723"/>
    </source>
</evidence>
<evidence type="ECO:0000259" key="2">
    <source>
        <dbReference type="Pfam" id="PF00438"/>
    </source>
</evidence>
<dbReference type="InterPro" id="IPR002133">
    <property type="entry name" value="S-AdoMet_synthetase"/>
</dbReference>
<dbReference type="SUPFAM" id="SSF55973">
    <property type="entry name" value="S-adenosylmethionine synthetase"/>
    <property type="match status" value="1"/>
</dbReference>